<evidence type="ECO:0000313" key="3">
    <source>
        <dbReference type="Proteomes" id="UP000185696"/>
    </source>
</evidence>
<feature type="coiled-coil region" evidence="1">
    <location>
        <begin position="112"/>
        <end position="139"/>
    </location>
</feature>
<evidence type="ECO:0000256" key="1">
    <source>
        <dbReference type="SAM" id="Coils"/>
    </source>
</evidence>
<sequence>MSSPQIFNAYLDDDAVREEHAAGERAEVDALIEQAESEWAAADRAEQARVSRMFTDQPRARRAHRRADRTVLRKLPDLLRPLGAPASLTRRSADAVELDIANAERRYVVDALARCLEENERLRGELDAANDAVWELLAELDDAGRA</sequence>
<protein>
    <submittedName>
        <fullName evidence="2">Uncharacterized protein</fullName>
    </submittedName>
</protein>
<dbReference type="RefSeq" id="WP_075135728.1">
    <property type="nucleotide sequence ID" value="NZ_MSIF01000015.1"/>
</dbReference>
<organism evidence="2 3">
    <name type="scientific">Actinophytocola xinjiangensis</name>
    <dbReference type="NCBI Taxonomy" id="485602"/>
    <lineage>
        <taxon>Bacteria</taxon>
        <taxon>Bacillati</taxon>
        <taxon>Actinomycetota</taxon>
        <taxon>Actinomycetes</taxon>
        <taxon>Pseudonocardiales</taxon>
        <taxon>Pseudonocardiaceae</taxon>
    </lineage>
</organism>
<keyword evidence="3" id="KW-1185">Reference proteome</keyword>
<evidence type="ECO:0000313" key="2">
    <source>
        <dbReference type="EMBL" id="OLF07488.1"/>
    </source>
</evidence>
<dbReference type="Proteomes" id="UP000185696">
    <property type="component" value="Unassembled WGS sequence"/>
</dbReference>
<dbReference type="AlphaFoldDB" id="A0A7Z0WHN9"/>
<gene>
    <name evidence="2" type="ORF">BLA60_26520</name>
</gene>
<comment type="caution">
    <text evidence="2">The sequence shown here is derived from an EMBL/GenBank/DDBJ whole genome shotgun (WGS) entry which is preliminary data.</text>
</comment>
<dbReference type="EMBL" id="MSIF01000015">
    <property type="protein sequence ID" value="OLF07488.1"/>
    <property type="molecule type" value="Genomic_DNA"/>
</dbReference>
<reference evidence="2 3" key="1">
    <citation type="submission" date="2016-12" db="EMBL/GenBank/DDBJ databases">
        <title>The draft genome sequence of Actinophytocola xinjiangensis.</title>
        <authorList>
            <person name="Wang W."/>
            <person name="Yuan L."/>
        </authorList>
    </citation>
    <scope>NUCLEOTIDE SEQUENCE [LARGE SCALE GENOMIC DNA]</scope>
    <source>
        <strain evidence="2 3">CGMCC 4.4663</strain>
    </source>
</reference>
<proteinExistence type="predicted"/>
<accession>A0A7Z0WHN9</accession>
<name>A0A7Z0WHN9_9PSEU</name>
<keyword evidence="1" id="KW-0175">Coiled coil</keyword>